<sequence>MISRRDLLATGTAAAAALVTSGLTGTAARAAGGSADGPGAAGAAGTAGGAIRPASILPVEPGDTPERIIAKAAAIVPRPPQVAWQERKFTGFTHFGMNTFTDREWGSGCEDEATFAPAAVDIDQWMQAYRAAGMRQVMLTAKHHDGFVVYPTRYTNHSVIASPWWYRGSPDATAAAARARATADRGDDYAAFWKIRTEGNVNPDGDILGTYLNAARSAGLKVGVYLSPADGAELPHAWHQTFVQQIVAKHDAGQPLSTEEQSTYDDRDRSPSGMGRYGSGSTVTARTIPTLVDGDDRAHAVATGRLPVFHVMADDYNAYYLNQLYELFTQYGPIDELWLDGANPWTSSGISEAYDFTTWFSLIHALSPDTVTFAGPQGTRWVGNESGVARLSEWSVTPATADPATAHGEGLLPHGAQVTDIGSDAAITEPGVKFLQWFAAEADVSIRPGWFWHSDEQPKTAEQLVKLYGTSVGRNAVLLLNVPPDTSGRVDDADVTELARFGAAIDATYRRNLLTGARPAALANALADGRLDSSWSPPRRATTGSFELQLPDGVEFDQIWLGEDITHGQHVQQFTVETGDGTTWTPLAGGTTIGYSRILTVPPQSGVRALRISVTQARATPRLATLGLYRSVAPPPAG</sequence>
<comment type="similarity">
    <text evidence="1">Belongs to the glycosyl hydrolase 29 family.</text>
</comment>
<gene>
    <name evidence="8" type="ORF">K7862_36155</name>
</gene>
<keyword evidence="4" id="KW-0378">Hydrolase</keyword>
<evidence type="ECO:0000313" key="8">
    <source>
        <dbReference type="EMBL" id="MBY8883028.1"/>
    </source>
</evidence>
<keyword evidence="3" id="KW-0732">Signal</keyword>
<dbReference type="Gene3D" id="3.20.20.80">
    <property type="entry name" value="Glycosidases"/>
    <property type="match status" value="1"/>
</dbReference>
<dbReference type="Pfam" id="PF01120">
    <property type="entry name" value="Alpha_L_fucos"/>
    <property type="match status" value="2"/>
</dbReference>
<dbReference type="PROSITE" id="PS51318">
    <property type="entry name" value="TAT"/>
    <property type="match status" value="1"/>
</dbReference>
<dbReference type="PANTHER" id="PTHR10030:SF37">
    <property type="entry name" value="ALPHA-L-FUCOSIDASE-RELATED"/>
    <property type="match status" value="1"/>
</dbReference>
<dbReference type="SUPFAM" id="SSF51445">
    <property type="entry name" value="(Trans)glycosidases"/>
    <property type="match status" value="1"/>
</dbReference>
<comment type="caution">
    <text evidence="8">The sequence shown here is derived from an EMBL/GenBank/DDBJ whole genome shotgun (WGS) entry which is preliminary data.</text>
</comment>
<feature type="domain" description="Glycoside hydrolase family 29 N-terminal" evidence="7">
    <location>
        <begin position="113"/>
        <end position="159"/>
    </location>
</feature>
<feature type="region of interest" description="Disordered" evidence="6">
    <location>
        <begin position="251"/>
        <end position="281"/>
    </location>
</feature>
<organism evidence="8 9">
    <name type="scientific">Actinacidiphila acidipaludis</name>
    <dbReference type="NCBI Taxonomy" id="2873382"/>
    <lineage>
        <taxon>Bacteria</taxon>
        <taxon>Bacillati</taxon>
        <taxon>Actinomycetota</taxon>
        <taxon>Actinomycetes</taxon>
        <taxon>Kitasatosporales</taxon>
        <taxon>Streptomycetaceae</taxon>
        <taxon>Actinacidiphila</taxon>
    </lineage>
</organism>
<name>A0ABS7QIN2_9ACTN</name>
<evidence type="ECO:0000259" key="7">
    <source>
        <dbReference type="Pfam" id="PF01120"/>
    </source>
</evidence>
<protein>
    <recommendedName>
        <fullName evidence="2">alpha-L-fucosidase</fullName>
        <ecNumber evidence="2">3.2.1.51</ecNumber>
    </recommendedName>
</protein>
<proteinExistence type="inferred from homology"/>
<dbReference type="InterPro" id="IPR006311">
    <property type="entry name" value="TAT_signal"/>
</dbReference>
<evidence type="ECO:0000256" key="2">
    <source>
        <dbReference type="ARBA" id="ARBA00012662"/>
    </source>
</evidence>
<dbReference type="PANTHER" id="PTHR10030">
    <property type="entry name" value="ALPHA-L-FUCOSIDASE"/>
    <property type="match status" value="1"/>
</dbReference>
<dbReference type="EC" id="3.2.1.51" evidence="2"/>
<dbReference type="InterPro" id="IPR000933">
    <property type="entry name" value="Glyco_hydro_29"/>
</dbReference>
<dbReference type="Gene3D" id="2.60.120.260">
    <property type="entry name" value="Galactose-binding domain-like"/>
    <property type="match status" value="1"/>
</dbReference>
<evidence type="ECO:0000256" key="6">
    <source>
        <dbReference type="SAM" id="MobiDB-lite"/>
    </source>
</evidence>
<evidence type="ECO:0000256" key="3">
    <source>
        <dbReference type="ARBA" id="ARBA00022729"/>
    </source>
</evidence>
<dbReference type="InterPro" id="IPR057739">
    <property type="entry name" value="Glyco_hydro_29_N"/>
</dbReference>
<dbReference type="RefSeq" id="WP_222969846.1">
    <property type="nucleotide sequence ID" value="NZ_JAINZZ010000102.1"/>
</dbReference>
<evidence type="ECO:0000256" key="4">
    <source>
        <dbReference type="ARBA" id="ARBA00022801"/>
    </source>
</evidence>
<evidence type="ECO:0000313" key="9">
    <source>
        <dbReference type="Proteomes" id="UP000778578"/>
    </source>
</evidence>
<evidence type="ECO:0000256" key="1">
    <source>
        <dbReference type="ARBA" id="ARBA00007951"/>
    </source>
</evidence>
<accession>A0ABS7QIN2</accession>
<dbReference type="SMART" id="SM00812">
    <property type="entry name" value="Alpha_L_fucos"/>
    <property type="match status" value="1"/>
</dbReference>
<keyword evidence="5" id="KW-0326">Glycosidase</keyword>
<keyword evidence="9" id="KW-1185">Reference proteome</keyword>
<feature type="domain" description="Glycoside hydrolase family 29 N-terminal" evidence="7">
    <location>
        <begin position="200"/>
        <end position="503"/>
    </location>
</feature>
<dbReference type="InterPro" id="IPR017853">
    <property type="entry name" value="GH"/>
</dbReference>
<reference evidence="8 9" key="1">
    <citation type="submission" date="2021-08" db="EMBL/GenBank/DDBJ databases">
        <title>WGS of actinomycetes from Thailand.</title>
        <authorList>
            <person name="Thawai C."/>
        </authorList>
    </citation>
    <scope>NUCLEOTIDE SEQUENCE [LARGE SCALE GENOMIC DNA]</scope>
    <source>
        <strain evidence="8 9">PLK6-54</strain>
    </source>
</reference>
<dbReference type="EMBL" id="JAINZZ010000102">
    <property type="protein sequence ID" value="MBY8883028.1"/>
    <property type="molecule type" value="Genomic_DNA"/>
</dbReference>
<dbReference type="Proteomes" id="UP000778578">
    <property type="component" value="Unassembled WGS sequence"/>
</dbReference>
<evidence type="ECO:0000256" key="5">
    <source>
        <dbReference type="ARBA" id="ARBA00023295"/>
    </source>
</evidence>